<dbReference type="Proteomes" id="UP000829447">
    <property type="component" value="Linkage Group LG6"/>
</dbReference>
<keyword evidence="2" id="KW-1185">Reference proteome</keyword>
<evidence type="ECO:0000313" key="2">
    <source>
        <dbReference type="Proteomes" id="UP000829447"/>
    </source>
</evidence>
<gene>
    <name evidence="1" type="ORF">PGIGA_G00228760</name>
</gene>
<sequence>MIRFFQPTQGGWQGGMGGGMGGGYPGGGPGGYYPGGGMGGGYPGGGMVEGGYPGGGMGGMGGGYPGPGFGGGSMGYPGGNLPVMGLQPIFNPGIPYSDMIPGGMVSRRTIIIRGMVPYGADRFHINFLVGASREIAFHLSPRIRDGVVVRNSQIGGCWGEEEIDINFNPFLEGQYFEISIRCGEEKFKVYANGQHMCHFFHRFQPYNQIDMLEVHGDVQLSYIHY</sequence>
<reference evidence="1 2" key="1">
    <citation type="journal article" date="2022" name="bioRxiv">
        <title>An ancient truncated duplication of the anti-Mullerian hormone receptor type 2 gene is a potential conserved master sex determinant in the Pangasiidae catfish family.</title>
        <authorList>
            <person name="Wen M."/>
            <person name="Pan Q."/>
            <person name="Jouanno E."/>
            <person name="Montfort J."/>
            <person name="Zahm M."/>
            <person name="Cabau C."/>
            <person name="Klopp C."/>
            <person name="Iampietro C."/>
            <person name="Roques C."/>
            <person name="Bouchez O."/>
            <person name="Castinel A."/>
            <person name="Donnadieu C."/>
            <person name="Parrinello H."/>
            <person name="Poncet C."/>
            <person name="Belmonte E."/>
            <person name="Gautier V."/>
            <person name="Avarre J.-C."/>
            <person name="Dugue R."/>
            <person name="Gustiano R."/>
            <person name="Ha T.T.T."/>
            <person name="Campet M."/>
            <person name="Sriphairoj K."/>
            <person name="Ribolli J."/>
            <person name="de Almeida F.L."/>
            <person name="Desvignes T."/>
            <person name="Postlethwait J.H."/>
            <person name="Bucao C.F."/>
            <person name="Robinson-Rechavi M."/>
            <person name="Bobe J."/>
            <person name="Herpin A."/>
            <person name="Guiguen Y."/>
        </authorList>
    </citation>
    <scope>NUCLEOTIDE SEQUENCE [LARGE SCALE GENOMIC DNA]</scope>
    <source>
        <strain evidence="1">YG-Dec2019</strain>
    </source>
</reference>
<organism evidence="1 2">
    <name type="scientific">Pangasianodon gigas</name>
    <name type="common">Mekong giant catfish</name>
    <name type="synonym">Pangasius gigas</name>
    <dbReference type="NCBI Taxonomy" id="30993"/>
    <lineage>
        <taxon>Eukaryota</taxon>
        <taxon>Metazoa</taxon>
        <taxon>Chordata</taxon>
        <taxon>Craniata</taxon>
        <taxon>Vertebrata</taxon>
        <taxon>Euteleostomi</taxon>
        <taxon>Actinopterygii</taxon>
        <taxon>Neopterygii</taxon>
        <taxon>Teleostei</taxon>
        <taxon>Ostariophysi</taxon>
        <taxon>Siluriformes</taxon>
        <taxon>Pangasiidae</taxon>
        <taxon>Pangasianodon</taxon>
    </lineage>
</organism>
<evidence type="ECO:0000313" key="1">
    <source>
        <dbReference type="EMBL" id="MCI4379477.1"/>
    </source>
</evidence>
<proteinExistence type="predicted"/>
<dbReference type="EMBL" id="CM040459">
    <property type="protein sequence ID" value="MCI4379477.1"/>
    <property type="molecule type" value="Genomic_DNA"/>
</dbReference>
<protein>
    <submittedName>
        <fullName evidence="1">Uncharacterized protein</fullName>
    </submittedName>
</protein>
<accession>A0ACC5WKA0</accession>
<comment type="caution">
    <text evidence="1">The sequence shown here is derived from an EMBL/GenBank/DDBJ whole genome shotgun (WGS) entry which is preliminary data.</text>
</comment>
<name>A0ACC5WKA0_PANGG</name>